<feature type="compositionally biased region" description="Low complexity" evidence="1">
    <location>
        <begin position="523"/>
        <end position="534"/>
    </location>
</feature>
<feature type="compositionally biased region" description="Polar residues" evidence="1">
    <location>
        <begin position="92"/>
        <end position="101"/>
    </location>
</feature>
<dbReference type="Proteomes" id="UP001153069">
    <property type="component" value="Unassembled WGS sequence"/>
</dbReference>
<evidence type="ECO:0000313" key="3">
    <source>
        <dbReference type="Proteomes" id="UP001153069"/>
    </source>
</evidence>
<proteinExistence type="predicted"/>
<gene>
    <name evidence="2" type="ORF">SEMRO_160_G072090.2</name>
</gene>
<protein>
    <submittedName>
        <fullName evidence="2">Uncharacterized protein</fullName>
    </submittedName>
</protein>
<dbReference type="EMBL" id="CAICTM010000159">
    <property type="protein sequence ID" value="CAB9503242.1"/>
    <property type="molecule type" value="Genomic_DNA"/>
</dbReference>
<reference evidence="2" key="1">
    <citation type="submission" date="2020-06" db="EMBL/GenBank/DDBJ databases">
        <authorList>
            <consortium name="Plant Systems Biology data submission"/>
        </authorList>
    </citation>
    <scope>NUCLEOTIDE SEQUENCE</scope>
    <source>
        <strain evidence="2">D6</strain>
    </source>
</reference>
<feature type="compositionally biased region" description="Low complexity" evidence="1">
    <location>
        <begin position="61"/>
        <end position="84"/>
    </location>
</feature>
<comment type="caution">
    <text evidence="2">The sequence shown here is derived from an EMBL/GenBank/DDBJ whole genome shotgun (WGS) entry which is preliminary data.</text>
</comment>
<feature type="compositionally biased region" description="Acidic residues" evidence="1">
    <location>
        <begin position="20"/>
        <end position="29"/>
    </location>
</feature>
<keyword evidence="3" id="KW-1185">Reference proteome</keyword>
<evidence type="ECO:0000313" key="2">
    <source>
        <dbReference type="EMBL" id="CAB9503242.1"/>
    </source>
</evidence>
<feature type="region of interest" description="Disordered" evidence="1">
    <location>
        <begin position="1"/>
        <end position="101"/>
    </location>
</feature>
<feature type="compositionally biased region" description="Basic and acidic residues" evidence="1">
    <location>
        <begin position="535"/>
        <end position="546"/>
    </location>
</feature>
<organism evidence="2 3">
    <name type="scientific">Seminavis robusta</name>
    <dbReference type="NCBI Taxonomy" id="568900"/>
    <lineage>
        <taxon>Eukaryota</taxon>
        <taxon>Sar</taxon>
        <taxon>Stramenopiles</taxon>
        <taxon>Ochrophyta</taxon>
        <taxon>Bacillariophyta</taxon>
        <taxon>Bacillariophyceae</taxon>
        <taxon>Bacillariophycidae</taxon>
        <taxon>Naviculales</taxon>
        <taxon>Naviculaceae</taxon>
        <taxon>Seminavis</taxon>
    </lineage>
</organism>
<accession>A0A9N8DIB2</accession>
<sequence>MRNKEGAKTGSGPVPTVADIESEEDDEDVLGSVAGTRIPGDLSLDSDDEDILSKPDQQFRATPVKPPASAKKSSTKKAPALALSSPPPLSEVNITSTPHTPQASYKAPFLSPLSAAMSTIQDHDGPLATGKIRFSTIEQAIEYADYCLDNYEFDLPEDNAHGLFIQKIDDVKVAPTELGTKLKVMHPFFVDLRDFERVSAFIVCQGTGLMITLNTLPHYVTHEHAALLQTEKTNCERTKDKTAEVLTSIIDDDSRSLKRILLLVPPGHGLSVDFTENIPRFDTKVHAKIREKTSKFTVGKATRQVQQVFFNLYWQVRLVKQKRQILMGRQDDDIGIEDAFEDCRITGNEDVVFAEPTPVAAPVPAPVPSTMSFVSSFAKSSQQQPPAVSSMASTVKAPLPVSSLAAAAARAGAPVPAQNNGSIPSLPQVPARTDVFGTMSFPSVPTHNPAQQQPVPAKTFSAGASPPLAPLPQLGASNKVVRETGRYANASALRVERNELAGRTRDRKKAEKLAKARKIQQMRANMEQMQQQAAQKEEARQAEHEAFDEKIEQIEEEFEETHNEFTNLEAELNS</sequence>
<name>A0A9N8DIB2_9STRA</name>
<feature type="region of interest" description="Disordered" evidence="1">
    <location>
        <begin position="523"/>
        <end position="546"/>
    </location>
</feature>
<evidence type="ECO:0000256" key="1">
    <source>
        <dbReference type="SAM" id="MobiDB-lite"/>
    </source>
</evidence>
<dbReference type="AlphaFoldDB" id="A0A9N8DIB2"/>